<feature type="region of interest" description="Disordered" evidence="1">
    <location>
        <begin position="14"/>
        <end position="80"/>
    </location>
</feature>
<evidence type="ECO:0000256" key="1">
    <source>
        <dbReference type="SAM" id="MobiDB-lite"/>
    </source>
</evidence>
<organism evidence="2 3">
    <name type="scientific">Striga asiatica</name>
    <name type="common">Asiatic witchweed</name>
    <name type="synonym">Buchnera asiatica</name>
    <dbReference type="NCBI Taxonomy" id="4170"/>
    <lineage>
        <taxon>Eukaryota</taxon>
        <taxon>Viridiplantae</taxon>
        <taxon>Streptophyta</taxon>
        <taxon>Embryophyta</taxon>
        <taxon>Tracheophyta</taxon>
        <taxon>Spermatophyta</taxon>
        <taxon>Magnoliopsida</taxon>
        <taxon>eudicotyledons</taxon>
        <taxon>Gunneridae</taxon>
        <taxon>Pentapetalae</taxon>
        <taxon>asterids</taxon>
        <taxon>lamiids</taxon>
        <taxon>Lamiales</taxon>
        <taxon>Orobanchaceae</taxon>
        <taxon>Buchnereae</taxon>
        <taxon>Striga</taxon>
    </lineage>
</organism>
<proteinExistence type="predicted"/>
<dbReference type="Proteomes" id="UP000325081">
    <property type="component" value="Unassembled WGS sequence"/>
</dbReference>
<gene>
    <name evidence="2" type="ORF">STAS_26939</name>
</gene>
<evidence type="ECO:0000313" key="2">
    <source>
        <dbReference type="EMBL" id="GER49678.1"/>
    </source>
</evidence>
<name>A0A5A7QXE0_STRAF</name>
<dbReference type="AlphaFoldDB" id="A0A5A7QXE0"/>
<feature type="compositionally biased region" description="Polar residues" evidence="1">
    <location>
        <begin position="62"/>
        <end position="79"/>
    </location>
</feature>
<protein>
    <submittedName>
        <fullName evidence="2">Uncharacterized protein</fullName>
    </submittedName>
</protein>
<evidence type="ECO:0000313" key="3">
    <source>
        <dbReference type="Proteomes" id="UP000325081"/>
    </source>
</evidence>
<keyword evidence="3" id="KW-1185">Reference proteome</keyword>
<reference evidence="3" key="1">
    <citation type="journal article" date="2019" name="Curr. Biol.">
        <title>Genome Sequence of Striga asiatica Provides Insight into the Evolution of Plant Parasitism.</title>
        <authorList>
            <person name="Yoshida S."/>
            <person name="Kim S."/>
            <person name="Wafula E.K."/>
            <person name="Tanskanen J."/>
            <person name="Kim Y.M."/>
            <person name="Honaas L."/>
            <person name="Yang Z."/>
            <person name="Spallek T."/>
            <person name="Conn C.E."/>
            <person name="Ichihashi Y."/>
            <person name="Cheong K."/>
            <person name="Cui S."/>
            <person name="Der J.P."/>
            <person name="Gundlach H."/>
            <person name="Jiao Y."/>
            <person name="Hori C."/>
            <person name="Ishida J.K."/>
            <person name="Kasahara H."/>
            <person name="Kiba T."/>
            <person name="Kim M.S."/>
            <person name="Koo N."/>
            <person name="Laohavisit A."/>
            <person name="Lee Y.H."/>
            <person name="Lumba S."/>
            <person name="McCourt P."/>
            <person name="Mortimer J.C."/>
            <person name="Mutuku J.M."/>
            <person name="Nomura T."/>
            <person name="Sasaki-Sekimoto Y."/>
            <person name="Seto Y."/>
            <person name="Wang Y."/>
            <person name="Wakatake T."/>
            <person name="Sakakibara H."/>
            <person name="Demura T."/>
            <person name="Yamaguchi S."/>
            <person name="Yoneyama K."/>
            <person name="Manabe R.I."/>
            <person name="Nelson D.C."/>
            <person name="Schulman A.H."/>
            <person name="Timko M.P."/>
            <person name="dePamphilis C.W."/>
            <person name="Choi D."/>
            <person name="Shirasu K."/>
        </authorList>
    </citation>
    <scope>NUCLEOTIDE SEQUENCE [LARGE SCALE GENOMIC DNA]</scope>
    <source>
        <strain evidence="3">cv. UVA1</strain>
    </source>
</reference>
<comment type="caution">
    <text evidence="2">The sequence shown here is derived from an EMBL/GenBank/DDBJ whole genome shotgun (WGS) entry which is preliminary data.</text>
</comment>
<sequence length="120" mass="13159">MRCLVKIEVCQHTAAPQSTTTTRRLRPHPAPPTSSSDPATCRRSPSLPHPPSLPSVNHLSSATKSSAAEQEMLSKTTKTWPPMNTCCSGVRPLALWSPASSAIRAMRWLLKLRWSMMVAL</sequence>
<dbReference type="EMBL" id="BKCP01008737">
    <property type="protein sequence ID" value="GER49678.1"/>
    <property type="molecule type" value="Genomic_DNA"/>
</dbReference>
<accession>A0A5A7QXE0</accession>